<evidence type="ECO:0000256" key="4">
    <source>
        <dbReference type="ARBA" id="ARBA00022692"/>
    </source>
</evidence>
<keyword evidence="6 7" id="KW-0472">Membrane</keyword>
<dbReference type="InterPro" id="IPR035906">
    <property type="entry name" value="MetI-like_sf"/>
</dbReference>
<dbReference type="GO" id="GO:0071916">
    <property type="term" value="F:dipeptide transmembrane transporter activity"/>
    <property type="evidence" value="ECO:0007669"/>
    <property type="project" value="TreeGrafter"/>
</dbReference>
<protein>
    <submittedName>
        <fullName evidence="9">Putative dipeptide ABC transporter, permease protein DppB</fullName>
    </submittedName>
</protein>
<comment type="similarity">
    <text evidence="7">Belongs to the binding-protein-dependent transport system permease family.</text>
</comment>
<dbReference type="RefSeq" id="WP_009200988.1">
    <property type="nucleotide sequence ID" value="NZ_ACJX03000001.1"/>
</dbReference>
<keyword evidence="4 7" id="KW-0812">Transmembrane</keyword>
<evidence type="ECO:0000256" key="5">
    <source>
        <dbReference type="ARBA" id="ARBA00022989"/>
    </source>
</evidence>
<feature type="domain" description="ABC transmembrane type-1" evidence="8">
    <location>
        <begin position="97"/>
        <end position="327"/>
    </location>
</feature>
<evidence type="ECO:0000256" key="3">
    <source>
        <dbReference type="ARBA" id="ARBA00022475"/>
    </source>
</evidence>
<evidence type="ECO:0000313" key="10">
    <source>
        <dbReference type="Proteomes" id="UP000005273"/>
    </source>
</evidence>
<dbReference type="Pfam" id="PF00528">
    <property type="entry name" value="BPD_transp_1"/>
    <property type="match status" value="1"/>
</dbReference>
<dbReference type="PANTHER" id="PTHR43163:SF8">
    <property type="entry name" value="D,D-DIPEPTIDE TRANSPORT SYSTEM PERMEASE PROTEIN DDPB-RELATED"/>
    <property type="match status" value="1"/>
</dbReference>
<dbReference type="InterPro" id="IPR000515">
    <property type="entry name" value="MetI-like"/>
</dbReference>
<organism evidence="9 10">
    <name type="scientific">Acetomicrobium hydrogeniformans ATCC BAA-1850</name>
    <dbReference type="NCBI Taxonomy" id="592015"/>
    <lineage>
        <taxon>Bacteria</taxon>
        <taxon>Thermotogati</taxon>
        <taxon>Synergistota</taxon>
        <taxon>Synergistia</taxon>
        <taxon>Synergistales</taxon>
        <taxon>Acetomicrobiaceae</taxon>
        <taxon>Acetomicrobium</taxon>
    </lineage>
</organism>
<dbReference type="PROSITE" id="PS50928">
    <property type="entry name" value="ABC_TM1"/>
    <property type="match status" value="1"/>
</dbReference>
<keyword evidence="2 7" id="KW-0813">Transport</keyword>
<dbReference type="Proteomes" id="UP000005273">
    <property type="component" value="Unassembled WGS sequence"/>
</dbReference>
<accession>A0A0T5XF14</accession>
<dbReference type="GO" id="GO:0005886">
    <property type="term" value="C:plasma membrane"/>
    <property type="evidence" value="ECO:0007669"/>
    <property type="project" value="UniProtKB-SubCell"/>
</dbReference>
<dbReference type="CDD" id="cd06261">
    <property type="entry name" value="TM_PBP2"/>
    <property type="match status" value="1"/>
</dbReference>
<feature type="transmembrane region" description="Helical" evidence="7">
    <location>
        <begin position="304"/>
        <end position="330"/>
    </location>
</feature>
<feature type="transmembrane region" description="Helical" evidence="7">
    <location>
        <begin position="136"/>
        <end position="159"/>
    </location>
</feature>
<dbReference type="Pfam" id="PF19300">
    <property type="entry name" value="BPD_transp_1_N"/>
    <property type="match status" value="1"/>
</dbReference>
<dbReference type="InterPro" id="IPR045621">
    <property type="entry name" value="BPD_transp_1_N"/>
</dbReference>
<evidence type="ECO:0000256" key="7">
    <source>
        <dbReference type="RuleBase" id="RU363032"/>
    </source>
</evidence>
<dbReference type="PANTHER" id="PTHR43163">
    <property type="entry name" value="DIPEPTIDE TRANSPORT SYSTEM PERMEASE PROTEIN DPPB-RELATED"/>
    <property type="match status" value="1"/>
</dbReference>
<feature type="transmembrane region" description="Helical" evidence="7">
    <location>
        <begin position="204"/>
        <end position="223"/>
    </location>
</feature>
<keyword evidence="10" id="KW-1185">Reference proteome</keyword>
<feature type="transmembrane region" description="Helical" evidence="7">
    <location>
        <begin position="12"/>
        <end position="32"/>
    </location>
</feature>
<evidence type="ECO:0000256" key="1">
    <source>
        <dbReference type="ARBA" id="ARBA00004651"/>
    </source>
</evidence>
<comment type="caution">
    <text evidence="9">The sequence shown here is derived from an EMBL/GenBank/DDBJ whole genome shotgun (WGS) entry which is preliminary data.</text>
</comment>
<gene>
    <name evidence="9" type="ORF">HMPREF1705_03602</name>
</gene>
<feature type="transmembrane region" description="Helical" evidence="7">
    <location>
        <begin position="258"/>
        <end position="284"/>
    </location>
</feature>
<evidence type="ECO:0000259" key="8">
    <source>
        <dbReference type="PROSITE" id="PS50928"/>
    </source>
</evidence>
<evidence type="ECO:0000313" key="9">
    <source>
        <dbReference type="EMBL" id="KRT36325.1"/>
    </source>
</evidence>
<keyword evidence="3" id="KW-1003">Cell membrane</keyword>
<evidence type="ECO:0000256" key="2">
    <source>
        <dbReference type="ARBA" id="ARBA00022448"/>
    </source>
</evidence>
<comment type="subcellular location">
    <subcellularLocation>
        <location evidence="1 7">Cell membrane</location>
        <topology evidence="1 7">Multi-pass membrane protein</topology>
    </subcellularLocation>
</comment>
<dbReference type="STRING" id="592015.HMPREF1705_03602"/>
<proteinExistence type="inferred from homology"/>
<name>A0A0T5XF14_9BACT</name>
<dbReference type="OrthoDB" id="9773683at2"/>
<dbReference type="SUPFAM" id="SSF161098">
    <property type="entry name" value="MetI-like"/>
    <property type="match status" value="1"/>
</dbReference>
<keyword evidence="5 7" id="KW-1133">Transmembrane helix</keyword>
<reference evidence="10" key="1">
    <citation type="submission" date="2012-09" db="EMBL/GenBank/DDBJ databases">
        <authorList>
            <person name="Weinstock G."/>
            <person name="Sodergren E."/>
            <person name="Clifton S."/>
            <person name="Fulton L."/>
            <person name="Fulton B."/>
            <person name="Courtney L."/>
            <person name="Fronick C."/>
            <person name="Harrison M."/>
            <person name="Strong C."/>
            <person name="Farmer C."/>
            <person name="Delehaunty K."/>
            <person name="Markovic C."/>
            <person name="Hall O."/>
            <person name="Minx P."/>
            <person name="Tomlinson C."/>
            <person name="Mitreva M."/>
            <person name="Nelson J."/>
            <person name="Hou S."/>
            <person name="Wollam A."/>
            <person name="Pepin K.H."/>
            <person name="Johnson M."/>
            <person name="Bhonagiri V."/>
            <person name="Nash W.E."/>
            <person name="Suruliraj S."/>
            <person name="Warren W."/>
            <person name="Chinwalla A."/>
            <person name="Mardis E.R."/>
            <person name="Wilson R.K."/>
        </authorList>
    </citation>
    <scope>NUCLEOTIDE SEQUENCE [LARGE SCALE GENOMIC DNA]</scope>
    <source>
        <strain evidence="10">OS1</strain>
    </source>
</reference>
<dbReference type="Gene3D" id="1.10.3720.10">
    <property type="entry name" value="MetI-like"/>
    <property type="match status" value="1"/>
</dbReference>
<sequence length="336" mass="36677">MKLETFIIKRLFLMLIVLFGVSVVVFVVARAIPADPVGAILGGNAPIELVDEMRRRLGLDKPLFDQFLDFMSGVVRGDLGVSIKSNRPVIKDIAEFFPATLELALVAALISIILGVPLGIFSAVHRNKLVDHFCRVFSILGVSMPVFWTGLLLLILFYYRLGWLPGSGRVGIFTVMPPKVTGLLLLDSLLAGDFGAFKDALSHIILPAVVLGYSATASIARIMRSSMLDVLRQDFIRTAKAKGIGRRLVIYRHALRNALIPVVTVIGLTFGSLLEGAVLTETIFGWPGLGRYIVNSLLLLDYPAIMGGTLFVAVVYSLVNLVVDIIYAALDPRMRV</sequence>
<dbReference type="eggNOG" id="COG0601">
    <property type="taxonomic scope" value="Bacteria"/>
</dbReference>
<evidence type="ECO:0000256" key="6">
    <source>
        <dbReference type="ARBA" id="ARBA00023136"/>
    </source>
</evidence>
<dbReference type="EMBL" id="ACJX03000001">
    <property type="protein sequence ID" value="KRT36325.1"/>
    <property type="molecule type" value="Genomic_DNA"/>
</dbReference>
<feature type="transmembrane region" description="Helical" evidence="7">
    <location>
        <begin position="103"/>
        <end position="124"/>
    </location>
</feature>
<dbReference type="AlphaFoldDB" id="A0A0T5XF14"/>